<gene>
    <name evidence="4" type="ORF">GCM10010885_21350</name>
</gene>
<dbReference type="PANTHER" id="PTHR43158:SF10">
    <property type="entry name" value="ABC TRANSPORTER ATP-BINDING PROTEIN YTRB"/>
    <property type="match status" value="1"/>
</dbReference>
<organism evidence="4 5">
    <name type="scientific">Alicyclobacillus cellulosilyticus</name>
    <dbReference type="NCBI Taxonomy" id="1003997"/>
    <lineage>
        <taxon>Bacteria</taxon>
        <taxon>Bacillati</taxon>
        <taxon>Bacillota</taxon>
        <taxon>Bacilli</taxon>
        <taxon>Bacillales</taxon>
        <taxon>Alicyclobacillaceae</taxon>
        <taxon>Alicyclobacillus</taxon>
    </lineage>
</organism>
<dbReference type="EMBL" id="BMOY01000039">
    <property type="protein sequence ID" value="GGJ11772.1"/>
    <property type="molecule type" value="Genomic_DNA"/>
</dbReference>
<feature type="domain" description="ABC transporter" evidence="3">
    <location>
        <begin position="5"/>
        <end position="231"/>
    </location>
</feature>
<dbReference type="InterPro" id="IPR003439">
    <property type="entry name" value="ABC_transporter-like_ATP-bd"/>
</dbReference>
<dbReference type="GO" id="GO:0005524">
    <property type="term" value="F:ATP binding"/>
    <property type="evidence" value="ECO:0007669"/>
    <property type="project" value="UniProtKB-KW"/>
</dbReference>
<sequence length="311" mass="34502">MQWVVEARSLTKTLDGRMVLENVTITVPPGTIHAVAGANGAGKTTLLRIFAGLYDASAGECRVLAERMHTGATALRQRVHLVAADLTLPRGMTVAEYARYASLLYERWDPERWRRLREALELPLRRPLRHLSYGMQMQLRLALALSARPEVLLLDEPTVGLDPVVRRQFLQLLLEEAAASGVTIVVASHQLDELERMADHLTVLYRGRVVVTGSLDELKQSLVRLTVRGLRALPDALAGHPGVWTWSPARVGLTVMVRAQAAGDVTAALRTAGAEQIVEEQDIPLDELFRLWMEREGYRRDTVALASRGDV</sequence>
<evidence type="ECO:0000256" key="1">
    <source>
        <dbReference type="ARBA" id="ARBA00022741"/>
    </source>
</evidence>
<name>A0A917KG12_9BACL</name>
<dbReference type="AlphaFoldDB" id="A0A917KG12"/>
<dbReference type="SUPFAM" id="SSF52540">
    <property type="entry name" value="P-loop containing nucleoside triphosphate hydrolases"/>
    <property type="match status" value="1"/>
</dbReference>
<dbReference type="PROSITE" id="PS50893">
    <property type="entry name" value="ABC_TRANSPORTER_2"/>
    <property type="match status" value="1"/>
</dbReference>
<protein>
    <submittedName>
        <fullName evidence="4">ABC transporter ATP-binding protein</fullName>
    </submittedName>
</protein>
<accession>A0A917KG12</accession>
<reference evidence="4" key="2">
    <citation type="submission" date="2020-09" db="EMBL/GenBank/DDBJ databases">
        <authorList>
            <person name="Sun Q."/>
            <person name="Ohkuma M."/>
        </authorList>
    </citation>
    <scope>NUCLEOTIDE SEQUENCE</scope>
    <source>
        <strain evidence="4">JCM 18487</strain>
    </source>
</reference>
<evidence type="ECO:0000256" key="2">
    <source>
        <dbReference type="ARBA" id="ARBA00022840"/>
    </source>
</evidence>
<dbReference type="CDD" id="cd03230">
    <property type="entry name" value="ABC_DR_subfamily_A"/>
    <property type="match status" value="1"/>
</dbReference>
<dbReference type="RefSeq" id="WP_188883012.1">
    <property type="nucleotide sequence ID" value="NZ_BMOY01000039.1"/>
</dbReference>
<dbReference type="GO" id="GO:0016887">
    <property type="term" value="F:ATP hydrolysis activity"/>
    <property type="evidence" value="ECO:0007669"/>
    <property type="project" value="InterPro"/>
</dbReference>
<dbReference type="SMART" id="SM00382">
    <property type="entry name" value="AAA"/>
    <property type="match status" value="1"/>
</dbReference>
<evidence type="ECO:0000313" key="5">
    <source>
        <dbReference type="Proteomes" id="UP000637695"/>
    </source>
</evidence>
<dbReference type="Gene3D" id="3.40.50.300">
    <property type="entry name" value="P-loop containing nucleotide triphosphate hydrolases"/>
    <property type="match status" value="1"/>
</dbReference>
<keyword evidence="2 4" id="KW-0067">ATP-binding</keyword>
<evidence type="ECO:0000259" key="3">
    <source>
        <dbReference type="PROSITE" id="PS50893"/>
    </source>
</evidence>
<dbReference type="PANTHER" id="PTHR43158">
    <property type="entry name" value="SKFA PEPTIDE EXPORT ATP-BINDING PROTEIN SKFE"/>
    <property type="match status" value="1"/>
</dbReference>
<keyword evidence="5" id="KW-1185">Reference proteome</keyword>
<keyword evidence="1" id="KW-0547">Nucleotide-binding</keyword>
<evidence type="ECO:0000313" key="4">
    <source>
        <dbReference type="EMBL" id="GGJ11772.1"/>
    </source>
</evidence>
<dbReference type="InterPro" id="IPR003593">
    <property type="entry name" value="AAA+_ATPase"/>
</dbReference>
<dbReference type="Pfam" id="PF00005">
    <property type="entry name" value="ABC_tran"/>
    <property type="match status" value="1"/>
</dbReference>
<proteinExistence type="predicted"/>
<reference evidence="4" key="1">
    <citation type="journal article" date="2014" name="Int. J. Syst. Evol. Microbiol.">
        <title>Complete genome sequence of Corynebacterium casei LMG S-19264T (=DSM 44701T), isolated from a smear-ripened cheese.</title>
        <authorList>
            <consortium name="US DOE Joint Genome Institute (JGI-PGF)"/>
            <person name="Walter F."/>
            <person name="Albersmeier A."/>
            <person name="Kalinowski J."/>
            <person name="Ruckert C."/>
        </authorList>
    </citation>
    <scope>NUCLEOTIDE SEQUENCE</scope>
    <source>
        <strain evidence="4">JCM 18487</strain>
    </source>
</reference>
<comment type="caution">
    <text evidence="4">The sequence shown here is derived from an EMBL/GenBank/DDBJ whole genome shotgun (WGS) entry which is preliminary data.</text>
</comment>
<dbReference type="Proteomes" id="UP000637695">
    <property type="component" value="Unassembled WGS sequence"/>
</dbReference>
<dbReference type="InterPro" id="IPR027417">
    <property type="entry name" value="P-loop_NTPase"/>
</dbReference>